<dbReference type="RefSeq" id="XP_026761535.2">
    <property type="nucleotide sequence ID" value="XM_026905734.3"/>
</dbReference>
<evidence type="ECO:0000256" key="2">
    <source>
        <dbReference type="SAM" id="SignalP"/>
    </source>
</evidence>
<dbReference type="AlphaFoldDB" id="A0A6J1WYQ6"/>
<evidence type="ECO:0000313" key="4">
    <source>
        <dbReference type="Proteomes" id="UP001652740"/>
    </source>
</evidence>
<evidence type="ECO:0000313" key="5">
    <source>
        <dbReference type="RefSeq" id="XP_026761535.2"/>
    </source>
</evidence>
<organism evidence="4 5">
    <name type="scientific">Galleria mellonella</name>
    <name type="common">Greater wax moth</name>
    <dbReference type="NCBI Taxonomy" id="7137"/>
    <lineage>
        <taxon>Eukaryota</taxon>
        <taxon>Metazoa</taxon>
        <taxon>Ecdysozoa</taxon>
        <taxon>Arthropoda</taxon>
        <taxon>Hexapoda</taxon>
        <taxon>Insecta</taxon>
        <taxon>Pterygota</taxon>
        <taxon>Neoptera</taxon>
        <taxon>Endopterygota</taxon>
        <taxon>Lepidoptera</taxon>
        <taxon>Glossata</taxon>
        <taxon>Ditrysia</taxon>
        <taxon>Pyraloidea</taxon>
        <taxon>Pyralidae</taxon>
        <taxon>Galleriinae</taxon>
        <taxon>Galleria</taxon>
    </lineage>
</organism>
<dbReference type="InterPro" id="IPR003599">
    <property type="entry name" value="Ig_sub"/>
</dbReference>
<dbReference type="InterPro" id="IPR013783">
    <property type="entry name" value="Ig-like_fold"/>
</dbReference>
<dbReference type="SUPFAM" id="SSF48726">
    <property type="entry name" value="Immunoglobulin"/>
    <property type="match status" value="1"/>
</dbReference>
<evidence type="ECO:0000256" key="1">
    <source>
        <dbReference type="SAM" id="Phobius"/>
    </source>
</evidence>
<dbReference type="InterPro" id="IPR036179">
    <property type="entry name" value="Ig-like_dom_sf"/>
</dbReference>
<feature type="transmembrane region" description="Helical" evidence="1">
    <location>
        <begin position="968"/>
        <end position="989"/>
    </location>
</feature>
<name>A0A6J1WYQ6_GALME</name>
<feature type="signal peptide" evidence="2">
    <location>
        <begin position="1"/>
        <end position="21"/>
    </location>
</feature>
<keyword evidence="4" id="KW-1185">Reference proteome</keyword>
<keyword evidence="1" id="KW-0472">Membrane</keyword>
<accession>A0A6J1WYQ6</accession>
<dbReference type="GeneID" id="113520407"/>
<dbReference type="InParanoid" id="A0A6J1WYQ6"/>
<evidence type="ECO:0000259" key="3">
    <source>
        <dbReference type="SMART" id="SM00409"/>
    </source>
</evidence>
<protein>
    <submittedName>
        <fullName evidence="5">Uncharacterized protein LOC113520407</fullName>
    </submittedName>
</protein>
<feature type="chain" id="PRO_5046725132" evidence="2">
    <location>
        <begin position="22"/>
        <end position="1031"/>
    </location>
</feature>
<proteinExistence type="predicted"/>
<dbReference type="Gene3D" id="2.60.40.10">
    <property type="entry name" value="Immunoglobulins"/>
    <property type="match status" value="2"/>
</dbReference>
<feature type="domain" description="Immunoglobulin" evidence="3">
    <location>
        <begin position="471"/>
        <end position="552"/>
    </location>
</feature>
<keyword evidence="1" id="KW-0812">Transmembrane</keyword>
<feature type="domain" description="Immunoglobulin" evidence="3">
    <location>
        <begin position="766"/>
        <end position="859"/>
    </location>
</feature>
<dbReference type="KEGG" id="gmw:113520407"/>
<dbReference type="SMART" id="SM00409">
    <property type="entry name" value="IG"/>
    <property type="match status" value="3"/>
</dbReference>
<reference evidence="5" key="1">
    <citation type="submission" date="2025-08" db="UniProtKB">
        <authorList>
            <consortium name="RefSeq"/>
        </authorList>
    </citation>
    <scope>IDENTIFICATION</scope>
    <source>
        <tissue evidence="5">Whole larvae</tissue>
    </source>
</reference>
<dbReference type="Proteomes" id="UP001652740">
    <property type="component" value="Unplaced"/>
</dbReference>
<keyword evidence="1" id="KW-1133">Transmembrane helix</keyword>
<gene>
    <name evidence="5" type="primary">LOC113520407</name>
</gene>
<feature type="domain" description="Immunoglobulin" evidence="3">
    <location>
        <begin position="647"/>
        <end position="744"/>
    </location>
</feature>
<sequence length="1031" mass="115597">MKSWTPFVGASLLLLAFSVEGEENGSNSDILHEIVHRTKRDANIDISLSKISHEETCNIITPNGETVLAENVNIPGVTVRNSSYFVSCRITIGPINESLLGNWSLCGEYKDKNEPHKRCQPVSISWYNPNNSSQTWNLWPEPKSDYVVSYDGNLSPVLTGSGTVSTCHAVTPNGEELVITADTDYPGLTRVGTNEACNFNIGPINKYYIGDWKLFGLFNSPLMGLIEVSRPMHLFLYDEENPYSQAYNVTNEDQVTYIINLGSTIIEEINGRGNLATDDCQIISSFGQKYSISDSKELDPVVFKDVGSNIACRVAIGPITEEMLGKWNFSGKFSNSDTFTERRRVIEIVKEDPANPIIDENRIVDILDTQFFNTSIGASHTILIKDGNTKESCHLRTPAGLQYTIMEGFNIPGIEVIEDDPDVTCGITVNVKSEDLIGEWILIARVSNYFERIERRLPFIVYVEEIVRAIPQEVTITEGNTLYLRLEKPTELKDSCVLYGPNHNLTDFETDRYYNDKCGFIIKDIEKSDDGMWEIRYGMGIKYRAFIDVIVIASWNKTIDNLEFIKDRPIKAIIGPKNAIYCKLEDPSGRIVYDNFGKCTIELEKVTKQHNGRWIMTVGFPGKIIAEEYFFNVKITEAERKAIVTTSIEEQKPEVILTCSVPTEYEVKTCKFRKPSGRVLLAVEGVGESGYTFHGVGTSMESAIRIHECGLRISNLQSDDLGIWRCAVQTANDTYYGFLTVLYSWALQDSEVTAPIIIEPNLITTHRSVDVLQGDTVTMSCSIQSAIEYCYFRAQNGTIFNLSPDTFSENVEYVGAGLDAGECGAAFRNLLASDSGRWSCHVGFHDGHQPEQRTDIYVNIKEPIVVRQFMGSRDLIVEGEVYDKRPLDYCRFVRIDGLGFTSLNLPEYYYSFDSLTTGLCSLHIEVPNTFDMQPWTVIARVQGQTTEISAVTNYTKHSSSVPATVKPYAIWLMLIAVSGILLTLALMLIPENNRRRTSFAASFVRNSFRGSFQKRSLTDSTTEITTSTSTA</sequence>
<keyword evidence="2" id="KW-0732">Signal</keyword>